<keyword evidence="5" id="KW-0443">Lipid metabolism</keyword>
<evidence type="ECO:0000256" key="7">
    <source>
        <dbReference type="SAM" id="MobiDB-lite"/>
    </source>
</evidence>
<feature type="compositionally biased region" description="Polar residues" evidence="7">
    <location>
        <begin position="557"/>
        <end position="571"/>
    </location>
</feature>
<evidence type="ECO:0000313" key="10">
    <source>
        <dbReference type="Proteomes" id="UP000192247"/>
    </source>
</evidence>
<dbReference type="InterPro" id="IPR000073">
    <property type="entry name" value="AB_hydrolase_1"/>
</dbReference>
<dbReference type="EMBL" id="MNPL01021587">
    <property type="protein sequence ID" value="OQR69293.1"/>
    <property type="molecule type" value="Genomic_DNA"/>
</dbReference>
<dbReference type="AlphaFoldDB" id="A0A1V9X7E4"/>
<keyword evidence="6" id="KW-0325">Glycoprotein</keyword>
<feature type="non-terminal residue" evidence="9">
    <location>
        <position position="1"/>
    </location>
</feature>
<dbReference type="STRING" id="418985.A0A1V9X7E4"/>
<gene>
    <name evidence="9" type="ORF">BIW11_12350</name>
</gene>
<feature type="domain" description="AB hydrolase-1" evidence="8">
    <location>
        <begin position="45"/>
        <end position="326"/>
    </location>
</feature>
<keyword evidence="2" id="KW-0732">Signal</keyword>
<dbReference type="Pfam" id="PF00561">
    <property type="entry name" value="Abhydrolase_1"/>
    <property type="match status" value="1"/>
</dbReference>
<dbReference type="Proteomes" id="UP000192247">
    <property type="component" value="Unassembled WGS sequence"/>
</dbReference>
<sequence length="674" mass="75770">VGLIRKFHYPVKQYSLLTKDGYLLSLVRIPLSRGIPKSFKTSPGPPILLIHGIISSADDWVLNYPWNSPGFLLSDAGYDIWLLNTRGTPYSKHLKHHKHSTAYWDYSFDDIGVFDVTAGIDFVLRQTGFHKLTLIGWSQGSTDILVTLSILPEYNSKVKLFIALAPVANITHLTSPATMLIPFKGFIKKTLDLYNGGGVFPSSRTSRALYHHFCNSYIRSLCYMPVSIGVGISPHQLNKTRIPVYMAHMPSGTSTKNLIHFVQNRKRKDFRRYDYGEEENVWRYGTPYPPRYPLFKITAPVAIFWGKNDRLATPEDVSALRREIHQAIVYDYLVPDPQFAHLDFTIGINANHLLHDAVIHLLNKFHRGEHLGLYRPELHQMFVAPPVPPFQMPPLDLHKNPSGRPIMGVKFASIPMGGSWGKPSLPTTVVAPPHLPTPPRRPRIPHVPPSLSALMLFQPPVEKPDITATQLHLFGQHFSHLEQSRRPRPKLPLFGGHHGFGSFHHSQPITPHVRPSTPFAFPSLVTEAKSNLPDISLSAYNNLLERSPRPPPVRHLSQPSVHQVTSQSESSDVLIEEVDKEPLSDIAIKQPAMQSTPFDNVDHSTMSLNTVPAAAHFVDYGLRRTPVFMHPDTNGGFQTDWFPIKKGSKKLNLHDLLPSASTRVQSKAFVQPNS</sequence>
<protein>
    <submittedName>
        <fullName evidence="9">Lipase member M-like</fullName>
    </submittedName>
</protein>
<evidence type="ECO:0000256" key="3">
    <source>
        <dbReference type="ARBA" id="ARBA00022801"/>
    </source>
</evidence>
<accession>A0A1V9X7E4</accession>
<keyword evidence="3" id="KW-0378">Hydrolase</keyword>
<keyword evidence="4" id="KW-0442">Lipid degradation</keyword>
<evidence type="ECO:0000256" key="2">
    <source>
        <dbReference type="ARBA" id="ARBA00022729"/>
    </source>
</evidence>
<evidence type="ECO:0000259" key="8">
    <source>
        <dbReference type="Pfam" id="PF00561"/>
    </source>
</evidence>
<evidence type="ECO:0000313" key="9">
    <source>
        <dbReference type="EMBL" id="OQR69293.1"/>
    </source>
</evidence>
<reference evidence="9 10" key="1">
    <citation type="journal article" date="2017" name="Gigascience">
        <title>Draft genome of the honey bee ectoparasitic mite, Tropilaelaps mercedesae, is shaped by the parasitic life history.</title>
        <authorList>
            <person name="Dong X."/>
            <person name="Armstrong S.D."/>
            <person name="Xia D."/>
            <person name="Makepeace B.L."/>
            <person name="Darby A.C."/>
            <person name="Kadowaki T."/>
        </authorList>
    </citation>
    <scope>NUCLEOTIDE SEQUENCE [LARGE SCALE GENOMIC DNA]</scope>
    <source>
        <strain evidence="9">Wuxi-XJTLU</strain>
    </source>
</reference>
<dbReference type="OrthoDB" id="6478351at2759"/>
<dbReference type="GO" id="GO:0016042">
    <property type="term" value="P:lipid catabolic process"/>
    <property type="evidence" value="ECO:0007669"/>
    <property type="project" value="UniProtKB-KW"/>
</dbReference>
<evidence type="ECO:0000256" key="4">
    <source>
        <dbReference type="ARBA" id="ARBA00022963"/>
    </source>
</evidence>
<proteinExistence type="inferred from homology"/>
<organism evidence="9 10">
    <name type="scientific">Tropilaelaps mercedesae</name>
    <dbReference type="NCBI Taxonomy" id="418985"/>
    <lineage>
        <taxon>Eukaryota</taxon>
        <taxon>Metazoa</taxon>
        <taxon>Ecdysozoa</taxon>
        <taxon>Arthropoda</taxon>
        <taxon>Chelicerata</taxon>
        <taxon>Arachnida</taxon>
        <taxon>Acari</taxon>
        <taxon>Parasitiformes</taxon>
        <taxon>Mesostigmata</taxon>
        <taxon>Gamasina</taxon>
        <taxon>Dermanyssoidea</taxon>
        <taxon>Laelapidae</taxon>
        <taxon>Tropilaelaps</taxon>
    </lineage>
</organism>
<dbReference type="PANTHER" id="PTHR11005">
    <property type="entry name" value="LYSOSOMAL ACID LIPASE-RELATED"/>
    <property type="match status" value="1"/>
</dbReference>
<evidence type="ECO:0000256" key="6">
    <source>
        <dbReference type="ARBA" id="ARBA00023180"/>
    </source>
</evidence>
<dbReference type="FunCoup" id="A0A1V9X7E4">
    <property type="interactions" value="129"/>
</dbReference>
<dbReference type="FunFam" id="3.40.50.1820:FF:000057">
    <property type="entry name" value="Lipase"/>
    <property type="match status" value="1"/>
</dbReference>
<comment type="caution">
    <text evidence="9">The sequence shown here is derived from an EMBL/GenBank/DDBJ whole genome shotgun (WGS) entry which is preliminary data.</text>
</comment>
<feature type="region of interest" description="Disordered" evidence="7">
    <location>
        <begin position="546"/>
        <end position="572"/>
    </location>
</feature>
<dbReference type="GO" id="GO:0016787">
    <property type="term" value="F:hydrolase activity"/>
    <property type="evidence" value="ECO:0007669"/>
    <property type="project" value="UniProtKB-KW"/>
</dbReference>
<comment type="similarity">
    <text evidence="1">Belongs to the AB hydrolase superfamily. Lipase family.</text>
</comment>
<evidence type="ECO:0000256" key="5">
    <source>
        <dbReference type="ARBA" id="ARBA00023098"/>
    </source>
</evidence>
<name>A0A1V9X7E4_9ACAR</name>
<dbReference type="Gene3D" id="3.40.50.1820">
    <property type="entry name" value="alpha/beta hydrolase"/>
    <property type="match status" value="1"/>
</dbReference>
<dbReference type="InterPro" id="IPR029058">
    <property type="entry name" value="AB_hydrolase_fold"/>
</dbReference>
<dbReference type="SUPFAM" id="SSF53474">
    <property type="entry name" value="alpha/beta-Hydrolases"/>
    <property type="match status" value="1"/>
</dbReference>
<evidence type="ECO:0000256" key="1">
    <source>
        <dbReference type="ARBA" id="ARBA00010701"/>
    </source>
</evidence>
<keyword evidence="10" id="KW-1185">Reference proteome</keyword>
<dbReference type="InParanoid" id="A0A1V9X7E4"/>